<evidence type="ECO:0000313" key="2">
    <source>
        <dbReference type="Proteomes" id="UP000035009"/>
    </source>
</evidence>
<accession>M3VE86</accession>
<gene>
    <name evidence="1" type="ORF">GM1_007_00380</name>
</gene>
<dbReference type="OrthoDB" id="3216232at2"/>
<protein>
    <submittedName>
        <fullName evidence="1">Uncharacterized protein</fullName>
    </submittedName>
</protein>
<proteinExistence type="predicted"/>
<sequence>MDPTLTDGRYRKATELSYEQWCEVGAAVVEILRNTQRSDLQIHRAEIINTDLYVLFTYLSHDDGGRIRGMHTDITLGDYDYGYPGSPQEFAQWLILIDVMEPGKTHPAEPGDIVWWHVPAFPPGPKTMADFDRMFPR</sequence>
<reference evidence="1 2" key="1">
    <citation type="submission" date="2013-02" db="EMBL/GenBank/DDBJ databases">
        <title>Whole genome shotgun sequence of Gordonia malaquae NBRC 108250.</title>
        <authorList>
            <person name="Yoshida I."/>
            <person name="Hosoyama A."/>
            <person name="Tsuchikane K."/>
            <person name="Ando Y."/>
            <person name="Baba S."/>
            <person name="Ohji S."/>
            <person name="Hamada M."/>
            <person name="Tamura T."/>
            <person name="Yamazoe A."/>
            <person name="Yamazaki S."/>
            <person name="Fujita N."/>
        </authorList>
    </citation>
    <scope>NUCLEOTIDE SEQUENCE [LARGE SCALE GENOMIC DNA]</scope>
    <source>
        <strain evidence="1 2">NBRC 108250</strain>
    </source>
</reference>
<dbReference type="STRING" id="410332.SAMN04488550_3859"/>
<dbReference type="RefSeq" id="WP_008377380.1">
    <property type="nucleotide sequence ID" value="NZ_BAOP01000007.1"/>
</dbReference>
<organism evidence="1 2">
    <name type="scientific">Gordonia malaquae NBRC 108250</name>
    <dbReference type="NCBI Taxonomy" id="1223542"/>
    <lineage>
        <taxon>Bacteria</taxon>
        <taxon>Bacillati</taxon>
        <taxon>Actinomycetota</taxon>
        <taxon>Actinomycetes</taxon>
        <taxon>Mycobacteriales</taxon>
        <taxon>Gordoniaceae</taxon>
        <taxon>Gordonia</taxon>
    </lineage>
</organism>
<dbReference type="Proteomes" id="UP000035009">
    <property type="component" value="Unassembled WGS sequence"/>
</dbReference>
<dbReference type="AlphaFoldDB" id="M3VE86"/>
<evidence type="ECO:0000313" key="1">
    <source>
        <dbReference type="EMBL" id="GAC79079.1"/>
    </source>
</evidence>
<dbReference type="EMBL" id="BAOP01000007">
    <property type="protein sequence ID" value="GAC79079.1"/>
    <property type="molecule type" value="Genomic_DNA"/>
</dbReference>
<name>M3VE86_GORML</name>
<comment type="caution">
    <text evidence="1">The sequence shown here is derived from an EMBL/GenBank/DDBJ whole genome shotgun (WGS) entry which is preliminary data.</text>
</comment>
<keyword evidence="2" id="KW-1185">Reference proteome</keyword>